<dbReference type="InterPro" id="IPR027054">
    <property type="entry name" value="ALG2"/>
</dbReference>
<dbReference type="SUPFAM" id="SSF53756">
    <property type="entry name" value="UDP-Glycosyltransferase/glycogen phosphorylase"/>
    <property type="match status" value="1"/>
</dbReference>
<comment type="pathway">
    <text evidence="2">Protein modification; protein glycosylation.</text>
</comment>
<dbReference type="EC" id="2.4.1.132" evidence="4"/>
<dbReference type="GO" id="GO:0004378">
    <property type="term" value="F:GDP-Man:Man(1)GlcNAc(2)-PP-Dol alpha-1,3-mannosyltransferase activity"/>
    <property type="evidence" value="ECO:0007669"/>
    <property type="project" value="UniProtKB-EC"/>
</dbReference>
<keyword evidence="8" id="KW-1133">Transmembrane helix</keyword>
<evidence type="ECO:0000256" key="5">
    <source>
        <dbReference type="ARBA" id="ARBA00022679"/>
    </source>
</evidence>
<evidence type="ECO:0000256" key="3">
    <source>
        <dbReference type="ARBA" id="ARBA00011969"/>
    </source>
</evidence>
<dbReference type="EMBL" id="MGHF01000031">
    <property type="protein sequence ID" value="OGM61879.1"/>
    <property type="molecule type" value="Genomic_DNA"/>
</dbReference>
<evidence type="ECO:0000313" key="17">
    <source>
        <dbReference type="EMBL" id="OGM61879.1"/>
    </source>
</evidence>
<comment type="caution">
    <text evidence="17">The sequence shown here is derived from an EMBL/GenBank/DDBJ whole genome shotgun (WGS) entry which is preliminary data.</text>
</comment>
<dbReference type="InterPro" id="IPR028098">
    <property type="entry name" value="Glyco_trans_4-like_N"/>
</dbReference>
<dbReference type="Pfam" id="PF00534">
    <property type="entry name" value="Glycos_transf_1"/>
    <property type="match status" value="1"/>
</dbReference>
<evidence type="ECO:0000259" key="16">
    <source>
        <dbReference type="Pfam" id="PF13439"/>
    </source>
</evidence>
<evidence type="ECO:0000256" key="6">
    <source>
        <dbReference type="ARBA" id="ARBA00022692"/>
    </source>
</evidence>
<evidence type="ECO:0000256" key="2">
    <source>
        <dbReference type="ARBA" id="ARBA00004922"/>
    </source>
</evidence>
<evidence type="ECO:0000256" key="7">
    <source>
        <dbReference type="ARBA" id="ARBA00022824"/>
    </source>
</evidence>
<dbReference type="Proteomes" id="UP000177082">
    <property type="component" value="Unassembled WGS sequence"/>
</dbReference>
<evidence type="ECO:0000256" key="12">
    <source>
        <dbReference type="ARBA" id="ARBA00032874"/>
    </source>
</evidence>
<evidence type="ECO:0000313" key="18">
    <source>
        <dbReference type="Proteomes" id="UP000177082"/>
    </source>
</evidence>
<organism evidence="17 18">
    <name type="scientific">Candidatus Woesebacteria bacterium RIFCSPLOWO2_01_FULL_39_21</name>
    <dbReference type="NCBI Taxonomy" id="1802519"/>
    <lineage>
        <taxon>Bacteria</taxon>
        <taxon>Candidatus Woeseibacteriota</taxon>
    </lineage>
</organism>
<protein>
    <recommendedName>
        <fullName evidence="10">GDP-Man:Man(1)GlcNAc(2)-PP-Dol alpha-1,3-mannosyltransferase</fullName>
        <ecNumber evidence="4">2.4.1.132</ecNumber>
        <ecNumber evidence="3">2.4.1.257</ecNumber>
    </recommendedName>
    <alternativeName>
        <fullName evidence="12">GDP-Man:Man(1)GlcNAc(2)-PP-dolichol mannosyltransferase</fullName>
    </alternativeName>
    <alternativeName>
        <fullName evidence="11">GDP-Man:Man(2)GlcNAc(2)-PP-Dol alpha-1,6-mannosyltransferase</fullName>
    </alternativeName>
</protein>
<feature type="domain" description="Glycosyl transferase family 1" evidence="15">
    <location>
        <begin position="194"/>
        <end position="347"/>
    </location>
</feature>
<keyword evidence="9" id="KW-0472">Membrane</keyword>
<sequence length="368" mass="41450">MRVAIVHDYIKDYGGAEAVLLAIHKMYPEAPIFTTVFLPEFLGPNKDKFKNADIRTSILQNLPFKQKLIGPITLISPLVFKLMNLSDNDVVITSATGAYFPNFISKGAARLICYCHTPPRYIYGYKTARNWNRGILKLLSKPILDLARKLDYLASKNVDYYVANSKEVASRIRKFYDRDSTVIYPPVNISNTQHVTHNKGNFFLTGGRLARNKRFDLAVAACTKLNVPLKVFGKSFAGYENELKVIAGPNIEFLGEVTEEKKWELMGQAKAYISCSESEDFGITPVEVMSVGTPVIALKSGGVMETVIDKKTGLFFDELTEKSLIKAIRQFNNLTISPKDCIYQAEKFSKDKFKEQMIEFVNSYARVA</sequence>
<evidence type="ECO:0000256" key="1">
    <source>
        <dbReference type="ARBA" id="ARBA00004586"/>
    </source>
</evidence>
<keyword evidence="7" id="KW-0256">Endoplasmic reticulum</keyword>
<keyword evidence="6" id="KW-0812">Transmembrane</keyword>
<evidence type="ECO:0000256" key="11">
    <source>
        <dbReference type="ARBA" id="ARBA00032333"/>
    </source>
</evidence>
<dbReference type="EC" id="2.4.1.257" evidence="3"/>
<evidence type="ECO:0000256" key="8">
    <source>
        <dbReference type="ARBA" id="ARBA00022989"/>
    </source>
</evidence>
<accession>A0A1F8BDY5</accession>
<dbReference type="GO" id="GO:0102704">
    <property type="term" value="F:GDP-Man:Man(2)GlcNAc(2)-PP-Dol alpha-1,6-mannosyltransferase activity"/>
    <property type="evidence" value="ECO:0007669"/>
    <property type="project" value="UniProtKB-EC"/>
</dbReference>
<dbReference type="PANTHER" id="PTHR45918">
    <property type="entry name" value="ALPHA-1,3/1,6-MANNOSYLTRANSFERASE ALG2"/>
    <property type="match status" value="1"/>
</dbReference>
<dbReference type="PANTHER" id="PTHR45918:SF1">
    <property type="entry name" value="ALPHA-1,3_1,6-MANNOSYLTRANSFERASE ALG2"/>
    <property type="match status" value="1"/>
</dbReference>
<keyword evidence="5" id="KW-0808">Transferase</keyword>
<reference evidence="17 18" key="1">
    <citation type="journal article" date="2016" name="Nat. Commun.">
        <title>Thousands of microbial genomes shed light on interconnected biogeochemical processes in an aquifer system.</title>
        <authorList>
            <person name="Anantharaman K."/>
            <person name="Brown C.T."/>
            <person name="Hug L.A."/>
            <person name="Sharon I."/>
            <person name="Castelle C.J."/>
            <person name="Probst A.J."/>
            <person name="Thomas B.C."/>
            <person name="Singh A."/>
            <person name="Wilkins M.J."/>
            <person name="Karaoz U."/>
            <person name="Brodie E.L."/>
            <person name="Williams K.H."/>
            <person name="Hubbard S.S."/>
            <person name="Banfield J.F."/>
        </authorList>
    </citation>
    <scope>NUCLEOTIDE SEQUENCE [LARGE SCALE GENOMIC DNA]</scope>
</reference>
<evidence type="ECO:0000256" key="10">
    <source>
        <dbReference type="ARBA" id="ARBA00032047"/>
    </source>
</evidence>
<dbReference type="STRING" id="1802519.A2961_03780"/>
<dbReference type="AlphaFoldDB" id="A0A1F8BDY5"/>
<evidence type="ECO:0000256" key="9">
    <source>
        <dbReference type="ARBA" id="ARBA00023136"/>
    </source>
</evidence>
<comment type="catalytic activity">
    <reaction evidence="13">
        <text>a beta-D-Man-(1-&gt;4)-beta-D-GlcNAc-(1-&gt;4)-alpha-D-GlcNAc-diphospho-di-trans,poly-cis-dolichol + GDP-alpha-D-mannose = an alpha-D-Man-(1-&gt;3)-beta-D-Man-(1-&gt;4)-beta-D-GlcNAc-(1-&gt;4)-alpha-D-GlcNAc-diphospho-di-trans,poly-cis-dolichol + GDP + H(+)</text>
        <dbReference type="Rhea" id="RHEA:29515"/>
        <dbReference type="Rhea" id="RHEA-COMP:19511"/>
        <dbReference type="Rhea" id="RHEA-COMP:19513"/>
        <dbReference type="ChEBI" id="CHEBI:15378"/>
        <dbReference type="ChEBI" id="CHEBI:57527"/>
        <dbReference type="ChEBI" id="CHEBI:58189"/>
        <dbReference type="ChEBI" id="CHEBI:58472"/>
        <dbReference type="ChEBI" id="CHEBI:132510"/>
        <dbReference type="EC" id="2.4.1.132"/>
    </reaction>
    <physiologicalReaction direction="left-to-right" evidence="13">
        <dbReference type="Rhea" id="RHEA:29516"/>
    </physiologicalReaction>
</comment>
<dbReference type="Gene3D" id="3.40.50.2000">
    <property type="entry name" value="Glycogen Phosphorylase B"/>
    <property type="match status" value="2"/>
</dbReference>
<name>A0A1F8BDY5_9BACT</name>
<evidence type="ECO:0000256" key="13">
    <source>
        <dbReference type="ARBA" id="ARBA00045103"/>
    </source>
</evidence>
<comment type="catalytic activity">
    <reaction evidence="14">
        <text>an alpha-D-Man-(1-&gt;3)-beta-D-Man-(1-&gt;4)-beta-D-GlcNAc-(1-&gt;4)-alpha-D-GlcNAc-diphospho-di-trans,poly-cis-dolichol + GDP-alpha-D-mannose = an alpha-D-Man-(1-&gt;3)-[alpha-D-Man-(1-&gt;6)]-beta-D-Man-(1-&gt;4)-beta-D-GlcNAc-(1-&gt;4)-alpha-D-GlcNAc-diphospho-di-trans,poly-cis-dolichol + GDP + H(+)</text>
        <dbReference type="Rhea" id="RHEA:29519"/>
        <dbReference type="Rhea" id="RHEA-COMP:19513"/>
        <dbReference type="Rhea" id="RHEA-COMP:19515"/>
        <dbReference type="ChEBI" id="CHEBI:15378"/>
        <dbReference type="ChEBI" id="CHEBI:57527"/>
        <dbReference type="ChEBI" id="CHEBI:58189"/>
        <dbReference type="ChEBI" id="CHEBI:132510"/>
        <dbReference type="ChEBI" id="CHEBI:132511"/>
        <dbReference type="EC" id="2.4.1.257"/>
    </reaction>
    <physiologicalReaction direction="left-to-right" evidence="14">
        <dbReference type="Rhea" id="RHEA:29520"/>
    </physiologicalReaction>
</comment>
<comment type="subcellular location">
    <subcellularLocation>
        <location evidence="1">Endoplasmic reticulum membrane</location>
    </subcellularLocation>
</comment>
<evidence type="ECO:0000256" key="4">
    <source>
        <dbReference type="ARBA" id="ARBA00012649"/>
    </source>
</evidence>
<gene>
    <name evidence="17" type="ORF">A2961_03780</name>
</gene>
<evidence type="ECO:0000259" key="15">
    <source>
        <dbReference type="Pfam" id="PF00534"/>
    </source>
</evidence>
<evidence type="ECO:0000256" key="14">
    <source>
        <dbReference type="ARBA" id="ARBA00045104"/>
    </source>
</evidence>
<dbReference type="InterPro" id="IPR001296">
    <property type="entry name" value="Glyco_trans_1"/>
</dbReference>
<feature type="domain" description="Glycosyltransferase subfamily 4-like N-terminal" evidence="16">
    <location>
        <begin position="13"/>
        <end position="190"/>
    </location>
</feature>
<proteinExistence type="predicted"/>
<dbReference type="Pfam" id="PF13439">
    <property type="entry name" value="Glyco_transf_4"/>
    <property type="match status" value="1"/>
</dbReference>